<dbReference type="InterPro" id="IPR011990">
    <property type="entry name" value="TPR-like_helical_dom_sf"/>
</dbReference>
<reference evidence="1 2" key="1">
    <citation type="submission" date="2023-04" db="EMBL/GenBank/DDBJ databases">
        <title>Ectobacillus antri isolated from activated sludge.</title>
        <authorList>
            <person name="Yan P."/>
            <person name="Liu X."/>
        </authorList>
    </citation>
    <scope>NUCLEOTIDE SEQUENCE [LARGE SCALE GENOMIC DNA]</scope>
    <source>
        <strain evidence="1 2">C18H</strain>
    </source>
</reference>
<dbReference type="Proteomes" id="UP001218246">
    <property type="component" value="Unassembled WGS sequence"/>
</dbReference>
<proteinExistence type="predicted"/>
<gene>
    <name evidence="1" type="ORF">P6P90_09095</name>
</gene>
<dbReference type="Gene3D" id="1.25.40.10">
    <property type="entry name" value="Tetratricopeptide repeat domain"/>
    <property type="match status" value="2"/>
</dbReference>
<organism evidence="1 2">
    <name type="scientific">Ectobacillus antri</name>
    <dbReference type="NCBI Taxonomy" id="2486280"/>
    <lineage>
        <taxon>Bacteria</taxon>
        <taxon>Bacillati</taxon>
        <taxon>Bacillota</taxon>
        <taxon>Bacilli</taxon>
        <taxon>Bacillales</taxon>
        <taxon>Bacillaceae</taxon>
        <taxon>Ectobacillus</taxon>
    </lineage>
</organism>
<dbReference type="RefSeq" id="WP_124566039.1">
    <property type="nucleotide sequence ID" value="NZ_JARRRY010000005.1"/>
</dbReference>
<sequence length="624" mass="73131">MIQDLYTNGNSKFILNSYQPISQDSPRHISYWIEGNVSIEELKSDIIRSFPEKKIVFYTKLNRMERSLLKPFRDFLLEHKSSWMDWDWVKEYKYELQTLFPSSNDEDRPDIFSVSWGWSEVRLNREIHWGFRLVHFVSRIISKLAEIQPVSILIEDLQNSDRISIYCIHHLAYNLKVQNLTFILNVKGYYSLNYKLDNGKGITKLLNNLKAKIDPVIINGSDLVIQETKTYCASDDSLEDNVNTFIHSLKSSEVEYNEVLEKLHSSLHLFNLENVLLLGDIILNNLNRFTLEQQKRLSYEVWRHIGIAQVFMDDYNNAIQSFIKMKEYTESVGEKVKACHLIATIYGKRLNNIDGAKEYIQKGMNIAQNSDDFRTLYEKGWLYNYVAYVSYSLEKDFDKALNYVNQAVEFLKPFKNYTPDSKIMDEIGNPISAERLLGNLTANISYLYFYKGDYQQALEAWKSLEKDIVDAPEVFKKEYFYFEGNLFLHLGMYSQAEESLKKSYIICEKYNDIFHQEIVSRKLGYTHFLMGKYEVSMTYYKNSFQLKELSGKAITNKDYQSLVLCLLLSGDIKSANKKVEELKGFISQEFVDFYEDSKSLFNNANKFLEEGPVILLEPFPMMNL</sequence>
<dbReference type="SUPFAM" id="SSF48452">
    <property type="entry name" value="TPR-like"/>
    <property type="match status" value="2"/>
</dbReference>
<name>A0ABT6H5Y5_9BACI</name>
<accession>A0ABT6H5Y5</accession>
<comment type="caution">
    <text evidence="1">The sequence shown here is derived from an EMBL/GenBank/DDBJ whole genome shotgun (WGS) entry which is preliminary data.</text>
</comment>
<dbReference type="SMART" id="SM00028">
    <property type="entry name" value="TPR"/>
    <property type="match status" value="5"/>
</dbReference>
<dbReference type="EMBL" id="JARULN010000006">
    <property type="protein sequence ID" value="MDG5754129.1"/>
    <property type="molecule type" value="Genomic_DNA"/>
</dbReference>
<dbReference type="InterPro" id="IPR019734">
    <property type="entry name" value="TPR_rpt"/>
</dbReference>
<keyword evidence="2" id="KW-1185">Reference proteome</keyword>
<dbReference type="Pfam" id="PF13181">
    <property type="entry name" value="TPR_8"/>
    <property type="match status" value="1"/>
</dbReference>
<evidence type="ECO:0000313" key="2">
    <source>
        <dbReference type="Proteomes" id="UP001218246"/>
    </source>
</evidence>
<protein>
    <submittedName>
        <fullName evidence="1">Tetratricopeptide repeat protein</fullName>
    </submittedName>
</protein>
<evidence type="ECO:0000313" key="1">
    <source>
        <dbReference type="EMBL" id="MDG5754129.1"/>
    </source>
</evidence>